<dbReference type="EMBL" id="QNRK01000006">
    <property type="protein sequence ID" value="RBP16218.1"/>
    <property type="molecule type" value="Genomic_DNA"/>
</dbReference>
<dbReference type="NCBIfam" id="NF033788">
    <property type="entry name" value="HTH_metalloreg"/>
    <property type="match status" value="1"/>
</dbReference>
<dbReference type="Gene3D" id="1.10.10.10">
    <property type="entry name" value="Winged helix-like DNA-binding domain superfamily/Winged helix DNA-binding domain"/>
    <property type="match status" value="1"/>
</dbReference>
<keyword evidence="3" id="KW-1185">Reference proteome</keyword>
<evidence type="ECO:0000313" key="3">
    <source>
        <dbReference type="Proteomes" id="UP000253529"/>
    </source>
</evidence>
<dbReference type="InterPro" id="IPR036388">
    <property type="entry name" value="WH-like_DNA-bd_sf"/>
</dbReference>
<dbReference type="GO" id="GO:0003700">
    <property type="term" value="F:DNA-binding transcription factor activity"/>
    <property type="evidence" value="ECO:0007669"/>
    <property type="project" value="InterPro"/>
</dbReference>
<evidence type="ECO:0000259" key="1">
    <source>
        <dbReference type="PROSITE" id="PS50987"/>
    </source>
</evidence>
<proteinExistence type="predicted"/>
<dbReference type="CDD" id="cd00090">
    <property type="entry name" value="HTH_ARSR"/>
    <property type="match status" value="1"/>
</dbReference>
<dbReference type="InterPro" id="IPR011991">
    <property type="entry name" value="ArsR-like_HTH"/>
</dbReference>
<protein>
    <submittedName>
        <fullName evidence="2">ArsR family transcriptional regulator</fullName>
    </submittedName>
</protein>
<dbReference type="SUPFAM" id="SSF46785">
    <property type="entry name" value="Winged helix' DNA-binding domain"/>
    <property type="match status" value="1"/>
</dbReference>
<name>A0A366FNL1_9HYPH</name>
<gene>
    <name evidence="2" type="ORF">DFR50_106181</name>
</gene>
<dbReference type="PROSITE" id="PS50987">
    <property type="entry name" value="HTH_ARSR_2"/>
    <property type="match status" value="1"/>
</dbReference>
<dbReference type="SMART" id="SM00418">
    <property type="entry name" value="HTH_ARSR"/>
    <property type="match status" value="1"/>
</dbReference>
<dbReference type="Pfam" id="PF12840">
    <property type="entry name" value="HTH_20"/>
    <property type="match status" value="1"/>
</dbReference>
<sequence>MIGAVIVKHVLNNQDALDRAFHALADPTRRTILERLAREPVSVGALAKPLAMSLPAVMQHLSVLEAAGLVRSEKSGRVRMCRVEPEALSRAERWINDRRTEWEHRLDRLGAYLSTLTDEGEPHG</sequence>
<evidence type="ECO:0000313" key="2">
    <source>
        <dbReference type="EMBL" id="RBP16218.1"/>
    </source>
</evidence>
<dbReference type="PRINTS" id="PR00778">
    <property type="entry name" value="HTHARSR"/>
</dbReference>
<dbReference type="InterPro" id="IPR036390">
    <property type="entry name" value="WH_DNA-bd_sf"/>
</dbReference>
<organism evidence="2 3">
    <name type="scientific">Roseiarcus fermentans</name>
    <dbReference type="NCBI Taxonomy" id="1473586"/>
    <lineage>
        <taxon>Bacteria</taxon>
        <taxon>Pseudomonadati</taxon>
        <taxon>Pseudomonadota</taxon>
        <taxon>Alphaproteobacteria</taxon>
        <taxon>Hyphomicrobiales</taxon>
        <taxon>Roseiarcaceae</taxon>
        <taxon>Roseiarcus</taxon>
    </lineage>
</organism>
<dbReference type="AlphaFoldDB" id="A0A366FNL1"/>
<feature type="domain" description="HTH arsR-type" evidence="1">
    <location>
        <begin position="11"/>
        <end position="103"/>
    </location>
</feature>
<dbReference type="PANTHER" id="PTHR38600">
    <property type="entry name" value="TRANSCRIPTIONAL REGULATORY PROTEIN"/>
    <property type="match status" value="1"/>
</dbReference>
<dbReference type="InterPro" id="IPR001845">
    <property type="entry name" value="HTH_ArsR_DNA-bd_dom"/>
</dbReference>
<comment type="caution">
    <text evidence="2">The sequence shown here is derived from an EMBL/GenBank/DDBJ whole genome shotgun (WGS) entry which is preliminary data.</text>
</comment>
<dbReference type="Proteomes" id="UP000253529">
    <property type="component" value="Unassembled WGS sequence"/>
</dbReference>
<reference evidence="2 3" key="1">
    <citation type="submission" date="2018-06" db="EMBL/GenBank/DDBJ databases">
        <title>Genomic Encyclopedia of Type Strains, Phase IV (KMG-IV): sequencing the most valuable type-strain genomes for metagenomic binning, comparative biology and taxonomic classification.</title>
        <authorList>
            <person name="Goeker M."/>
        </authorList>
    </citation>
    <scope>NUCLEOTIDE SEQUENCE [LARGE SCALE GENOMIC DNA]</scope>
    <source>
        <strain evidence="2 3">DSM 24875</strain>
    </source>
</reference>
<accession>A0A366FNL1</accession>
<dbReference type="PANTHER" id="PTHR38600:SF2">
    <property type="entry name" value="SLL0088 PROTEIN"/>
    <property type="match status" value="1"/>
</dbReference>